<organism evidence="2 3">
    <name type="scientific">Dillenia turbinata</name>
    <dbReference type="NCBI Taxonomy" id="194707"/>
    <lineage>
        <taxon>Eukaryota</taxon>
        <taxon>Viridiplantae</taxon>
        <taxon>Streptophyta</taxon>
        <taxon>Embryophyta</taxon>
        <taxon>Tracheophyta</taxon>
        <taxon>Spermatophyta</taxon>
        <taxon>Magnoliopsida</taxon>
        <taxon>eudicotyledons</taxon>
        <taxon>Gunneridae</taxon>
        <taxon>Pentapetalae</taxon>
        <taxon>Dilleniales</taxon>
        <taxon>Dilleniaceae</taxon>
        <taxon>Dillenia</taxon>
    </lineage>
</organism>
<dbReference type="CDD" id="cd04051">
    <property type="entry name" value="C2_SRC2_like"/>
    <property type="match status" value="1"/>
</dbReference>
<dbReference type="PANTHER" id="PTHR32246:SF103">
    <property type="entry name" value="CALCIUM-DEPENDENT LIPID-BINDING (CALB DOMAIN) FAMILY PROTEIN"/>
    <property type="match status" value="1"/>
</dbReference>
<dbReference type="InterPro" id="IPR044750">
    <property type="entry name" value="C2_SRC2/BAP"/>
</dbReference>
<dbReference type="SMART" id="SM00239">
    <property type="entry name" value="C2"/>
    <property type="match status" value="1"/>
</dbReference>
<accession>A0AAN8YSQ2</accession>
<name>A0AAN8YSQ2_9MAGN</name>
<evidence type="ECO:0000259" key="1">
    <source>
        <dbReference type="PROSITE" id="PS50004"/>
    </source>
</evidence>
<dbReference type="InterPro" id="IPR035892">
    <property type="entry name" value="C2_domain_sf"/>
</dbReference>
<dbReference type="SUPFAM" id="SSF49562">
    <property type="entry name" value="C2 domain (Calcium/lipid-binding domain, CaLB)"/>
    <property type="match status" value="1"/>
</dbReference>
<protein>
    <submittedName>
        <fullName evidence="2">C2 domain</fullName>
    </submittedName>
</protein>
<sequence>MSHLHHFQVLEINVVSAQDIAPVQKTRSMQTYAVAWVNPERKLTTRVDGSGHTNPTWNDKFVFRVDDKFLDSENSAVTIEIYAVSWLRDTLVGTVRVLVHNLLPTSSRTPQGSAIRFVALQIRRPSGRPQGILNLGVTLLDSTMRSMPLFGQFTASALGYKDLMGETTEALRPNSQAQKDLEENSSRIKVLRRTQSEISLPVSEGKAPKARSMVHGGSTLNGSSLNGSFLNGDLNGSTVNGSIVWGPPRPGGSVCSDVGPSPSVVAAAMAKIYRDDDVSSSILGEWIVNRREEGLKSKIQRWRSEIPVRIIS</sequence>
<dbReference type="InterPro" id="IPR000008">
    <property type="entry name" value="C2_dom"/>
</dbReference>
<dbReference type="GO" id="GO:0006952">
    <property type="term" value="P:defense response"/>
    <property type="evidence" value="ECO:0007669"/>
    <property type="project" value="InterPro"/>
</dbReference>
<comment type="caution">
    <text evidence="2">The sequence shown here is derived from an EMBL/GenBank/DDBJ whole genome shotgun (WGS) entry which is preliminary data.</text>
</comment>
<keyword evidence="3" id="KW-1185">Reference proteome</keyword>
<gene>
    <name evidence="2" type="ORF">RJ641_023390</name>
</gene>
<dbReference type="PANTHER" id="PTHR32246">
    <property type="entry name" value="INGRESSION PROTEIN FIC1"/>
    <property type="match status" value="1"/>
</dbReference>
<evidence type="ECO:0000313" key="2">
    <source>
        <dbReference type="EMBL" id="KAK6911297.1"/>
    </source>
</evidence>
<dbReference type="EMBL" id="JBAMMX010000028">
    <property type="protein sequence ID" value="KAK6911297.1"/>
    <property type="molecule type" value="Genomic_DNA"/>
</dbReference>
<dbReference type="Gene3D" id="2.60.40.150">
    <property type="entry name" value="C2 domain"/>
    <property type="match status" value="1"/>
</dbReference>
<evidence type="ECO:0000313" key="3">
    <source>
        <dbReference type="Proteomes" id="UP001370490"/>
    </source>
</evidence>
<dbReference type="AlphaFoldDB" id="A0AAN8YSQ2"/>
<reference evidence="2 3" key="1">
    <citation type="submission" date="2023-12" db="EMBL/GenBank/DDBJ databases">
        <title>A high-quality genome assembly for Dillenia turbinata (Dilleniales).</title>
        <authorList>
            <person name="Chanderbali A."/>
        </authorList>
    </citation>
    <scope>NUCLEOTIDE SEQUENCE [LARGE SCALE GENOMIC DNA]</scope>
    <source>
        <strain evidence="2">LSX21</strain>
        <tissue evidence="2">Leaf</tissue>
    </source>
</reference>
<dbReference type="Proteomes" id="UP001370490">
    <property type="component" value="Unassembled WGS sequence"/>
</dbReference>
<dbReference type="Pfam" id="PF00168">
    <property type="entry name" value="C2"/>
    <property type="match status" value="1"/>
</dbReference>
<proteinExistence type="predicted"/>
<dbReference type="PROSITE" id="PS50004">
    <property type="entry name" value="C2"/>
    <property type="match status" value="1"/>
</dbReference>
<feature type="domain" description="C2" evidence="1">
    <location>
        <begin position="1"/>
        <end position="113"/>
    </location>
</feature>